<organism evidence="1 2">
    <name type="scientific">Leptospira interrogans serovar Grippotyphosa str. LT2186</name>
    <dbReference type="NCBI Taxonomy" id="1001599"/>
    <lineage>
        <taxon>Bacteria</taxon>
        <taxon>Pseudomonadati</taxon>
        <taxon>Spirochaetota</taxon>
        <taxon>Spirochaetia</taxon>
        <taxon>Leptospirales</taxon>
        <taxon>Leptospiraceae</taxon>
        <taxon>Leptospira</taxon>
    </lineage>
</organism>
<evidence type="ECO:0000313" key="1">
    <source>
        <dbReference type="EMBL" id="EMG13447.1"/>
    </source>
</evidence>
<dbReference type="BioCyc" id="LINT1001599:G11K9-4633-MONOMER"/>
<dbReference type="EMBL" id="AFME02000015">
    <property type="protein sequence ID" value="EMG13447.1"/>
    <property type="molecule type" value="Genomic_DNA"/>
</dbReference>
<dbReference type="AlphaFoldDB" id="M3IC19"/>
<comment type="caution">
    <text evidence="1">The sequence shown here is derived from an EMBL/GenBank/DDBJ whole genome shotgun (WGS) entry which is preliminary data.</text>
</comment>
<protein>
    <submittedName>
        <fullName evidence="1">Uncharacterized protein</fullName>
    </submittedName>
</protein>
<sequence length="44" mass="5011">MLVLTKIILRDETIKKKMSIFQNIVERIIFNPTGKGTIKNPNGP</sequence>
<reference evidence="1 2" key="1">
    <citation type="submission" date="2013-02" db="EMBL/GenBank/DDBJ databases">
        <authorList>
            <person name="Harkins D.M."/>
            <person name="Durkin A.S."/>
            <person name="Brinkac L.M."/>
            <person name="Haft D.H."/>
            <person name="Selengut J.D."/>
            <person name="Sanka R."/>
            <person name="DePew J."/>
            <person name="Purushe J."/>
            <person name="Tulsiani S.M."/>
            <person name="Graham G.C."/>
            <person name="Burns M.-A."/>
            <person name="Dohnt M.F."/>
            <person name="Smythe L.D."/>
            <person name="McKay D.B."/>
            <person name="Craig S.B."/>
            <person name="Vinetz J.M."/>
            <person name="Sutton G.G."/>
            <person name="Nierman W.C."/>
            <person name="Fouts D.E."/>
        </authorList>
    </citation>
    <scope>NUCLEOTIDE SEQUENCE [LARGE SCALE GENOMIC DNA]</scope>
    <source>
        <strain evidence="1 2">LT2186</strain>
    </source>
</reference>
<name>M3IC19_LEPIR</name>
<gene>
    <name evidence="1" type="ORF">LEP1GSC151_5860</name>
</gene>
<dbReference type="Proteomes" id="UP000011776">
    <property type="component" value="Unassembled WGS sequence"/>
</dbReference>
<accession>M3IC19</accession>
<evidence type="ECO:0000313" key="2">
    <source>
        <dbReference type="Proteomes" id="UP000011776"/>
    </source>
</evidence>
<proteinExistence type="predicted"/>